<evidence type="ECO:0000313" key="10">
    <source>
        <dbReference type="Proteomes" id="UP001163046"/>
    </source>
</evidence>
<sequence>MTSSKHDTATESAVVITLILSLRKNVENGSEKSNFNILNLALCFSTDHYTWYLFPNATNRLYGYQQQTNQSFESDVLPSGSRVITEDNVNGLWVPAGEKVNLGQFAATCLADAAICQNFTVSFLFKVNGSIPENETVDVIHQMPLTDGEHLLQFSVFHNGSHYVGAATVARGHNRTDVTGVIQRTDSWIHVAIVSTKPYYLELFLNGTKEQANASSVAYNGSNSQVNMTLGSSNSSNGFFVSYLQLIQCAISQADVTALKDQSFTQAINPNRTTVIVRQSSRVFRESDERVTIFIERKDNLALVSVVMYSLSYGTATSSDFTFQDSQNGGKLIFKPGEIMKSLSVNILSNTIPEMNETFHLIINSDDGVTDVPGNIPILILDDDAYLCYLFPIGAKRVYCYEPMTNQSFESNELSPETNVSTKSNTHSLHIPKKNEVILGEFANSCLENASVCDSFTISFLVYIDGSVNVDEDVHVLDSNSLNRGSYHIQFMVTRKVARLEGHAFVVGGNSSTLLERKGEFPSTETWVHVAISYSISGSLDLYMNSAMVTENDPVIKTPWINDRSAVQVSLGSTHNIRDIFLSYLQIIKGRPSKEEVAQLETDSRQQATYPLMAQLELSHENIVESEDIGLITVPLSRTGNLLIASVIRYFIKNETSMSKDVSSQEVVIRPGETSGNISVVIIDDHVPERNESFSITVSTSDSVTIFSETAVNITILDNDINDCSPNPCQNEGNCTDQINDYICTCAVGYTGKNCSINSYLLYLFPTGAGRVYGYDTANNQSFESHILPAGTNVANKDGFHGLCIPMKTEVIVGPFADQCLGDSSICDSFTISFLAYVNGAVAENEDVHILYSTPLTQGLYHVQFTVTRTVSRLEGQAYIVGGNSSTLLERKGLFPGVNRWVHVAIVYSQSRRKLDLYMNSDKVTDPTATIPWNNIRSGVNVSLASAGNLKEICISYFQIIRGVLTEKEIRQLEQESRTQAAKPSMVEARFLHSNVVVNEDVQRLTVPVTRDGNEFIASVLTFNASDGDAIFQLDFDHLLNQEILMKPGERSVAISVNITNDILPENNETFLLTLIASDKVTTITGGSTTIIILNNGSFEGKNCSSVSASTEDEGDEVIRILFWLVLEPVLFPC</sequence>
<dbReference type="SUPFAM" id="SSF57196">
    <property type="entry name" value="EGF/Laminin"/>
    <property type="match status" value="1"/>
</dbReference>
<evidence type="ECO:0000256" key="4">
    <source>
        <dbReference type="ARBA" id="ARBA00022837"/>
    </source>
</evidence>
<dbReference type="EMBL" id="MU825396">
    <property type="protein sequence ID" value="KAJ7394632.1"/>
    <property type="molecule type" value="Genomic_DNA"/>
</dbReference>
<dbReference type="PROSITE" id="PS01187">
    <property type="entry name" value="EGF_CA"/>
    <property type="match status" value="1"/>
</dbReference>
<dbReference type="PANTHER" id="PTHR46682">
    <property type="entry name" value="ADHESION G-PROTEIN COUPLED RECEPTOR V1"/>
    <property type="match status" value="1"/>
</dbReference>
<dbReference type="SMART" id="SM00181">
    <property type="entry name" value="EGF"/>
    <property type="match status" value="1"/>
</dbReference>
<keyword evidence="4" id="KW-0106">Calcium</keyword>
<dbReference type="PANTHER" id="PTHR46682:SF1">
    <property type="entry name" value="ADHESION G-PROTEIN COUPLED RECEPTOR V1"/>
    <property type="match status" value="1"/>
</dbReference>
<dbReference type="GO" id="GO:0001965">
    <property type="term" value="F:G-protein alpha-subunit binding"/>
    <property type="evidence" value="ECO:0007669"/>
    <property type="project" value="TreeGrafter"/>
</dbReference>
<dbReference type="PROSITE" id="PS50026">
    <property type="entry name" value="EGF_3"/>
    <property type="match status" value="1"/>
</dbReference>
<feature type="domain" description="EGF-like" evidence="8">
    <location>
        <begin position="720"/>
        <end position="756"/>
    </location>
</feature>
<dbReference type="InterPro" id="IPR003644">
    <property type="entry name" value="Calx_beta"/>
</dbReference>
<dbReference type="AlphaFoldDB" id="A0A9X0DBN6"/>
<dbReference type="PROSITE" id="PS00022">
    <property type="entry name" value="EGF_1"/>
    <property type="match status" value="1"/>
</dbReference>
<comment type="caution">
    <text evidence="7">Lacks conserved residue(s) required for the propagation of feature annotation.</text>
</comment>
<feature type="disulfide bond" evidence="7">
    <location>
        <begin position="746"/>
        <end position="755"/>
    </location>
</feature>
<dbReference type="SMART" id="SM00179">
    <property type="entry name" value="EGF_CA"/>
    <property type="match status" value="1"/>
</dbReference>
<evidence type="ECO:0000313" key="9">
    <source>
        <dbReference type="EMBL" id="KAJ7394632.1"/>
    </source>
</evidence>
<dbReference type="GO" id="GO:0004930">
    <property type="term" value="F:G protein-coupled receptor activity"/>
    <property type="evidence" value="ECO:0007669"/>
    <property type="project" value="InterPro"/>
</dbReference>
<evidence type="ECO:0000256" key="1">
    <source>
        <dbReference type="ARBA" id="ARBA00022536"/>
    </source>
</evidence>
<dbReference type="GO" id="GO:0005509">
    <property type="term" value="F:calcium ion binding"/>
    <property type="evidence" value="ECO:0007669"/>
    <property type="project" value="InterPro"/>
</dbReference>
<comment type="caution">
    <text evidence="9">The sequence shown here is derived from an EMBL/GenBank/DDBJ whole genome shotgun (WGS) entry which is preliminary data.</text>
</comment>
<dbReference type="InterPro" id="IPR026919">
    <property type="entry name" value="ADGRV1"/>
</dbReference>
<dbReference type="Pfam" id="PF03160">
    <property type="entry name" value="Calx-beta"/>
    <property type="match status" value="3"/>
</dbReference>
<dbReference type="SUPFAM" id="SSF49899">
    <property type="entry name" value="Concanavalin A-like lectins/glucanases"/>
    <property type="match status" value="3"/>
</dbReference>
<dbReference type="PROSITE" id="PS01186">
    <property type="entry name" value="EGF_2"/>
    <property type="match status" value="1"/>
</dbReference>
<dbReference type="InterPro" id="IPR001881">
    <property type="entry name" value="EGF-like_Ca-bd_dom"/>
</dbReference>
<dbReference type="InterPro" id="IPR038081">
    <property type="entry name" value="CalX-like_sf"/>
</dbReference>
<keyword evidence="2" id="KW-0732">Signal</keyword>
<dbReference type="InterPro" id="IPR000742">
    <property type="entry name" value="EGF"/>
</dbReference>
<dbReference type="Gene3D" id="2.60.120.200">
    <property type="match status" value="3"/>
</dbReference>
<dbReference type="SUPFAM" id="SSF141072">
    <property type="entry name" value="CalX-like"/>
    <property type="match status" value="3"/>
</dbReference>
<dbReference type="SMART" id="SM00237">
    <property type="entry name" value="Calx_beta"/>
    <property type="match status" value="3"/>
</dbReference>
<dbReference type="GO" id="GO:0071277">
    <property type="term" value="P:cellular response to calcium ion"/>
    <property type="evidence" value="ECO:0007669"/>
    <property type="project" value="TreeGrafter"/>
</dbReference>
<evidence type="ECO:0000256" key="5">
    <source>
        <dbReference type="ARBA" id="ARBA00023157"/>
    </source>
</evidence>
<evidence type="ECO:0000256" key="3">
    <source>
        <dbReference type="ARBA" id="ARBA00022737"/>
    </source>
</evidence>
<keyword evidence="1 7" id="KW-0245">EGF-like domain</keyword>
<dbReference type="Gene3D" id="2.60.40.2030">
    <property type="match status" value="3"/>
</dbReference>
<dbReference type="PROSITE" id="PS00010">
    <property type="entry name" value="ASX_HYDROXYL"/>
    <property type="match status" value="1"/>
</dbReference>
<dbReference type="InterPro" id="IPR018097">
    <property type="entry name" value="EGF_Ca-bd_CS"/>
</dbReference>
<dbReference type="GO" id="GO:0016020">
    <property type="term" value="C:membrane"/>
    <property type="evidence" value="ECO:0007669"/>
    <property type="project" value="InterPro"/>
</dbReference>
<evidence type="ECO:0000256" key="6">
    <source>
        <dbReference type="ARBA" id="ARBA00023180"/>
    </source>
</evidence>
<keyword evidence="6" id="KW-0325">Glycoprotein</keyword>
<dbReference type="Pfam" id="PF00008">
    <property type="entry name" value="EGF"/>
    <property type="match status" value="1"/>
</dbReference>
<keyword evidence="5 7" id="KW-1015">Disulfide bond</keyword>
<dbReference type="GO" id="GO:0010855">
    <property type="term" value="F:adenylate cyclase inhibitor activity"/>
    <property type="evidence" value="ECO:0007669"/>
    <property type="project" value="TreeGrafter"/>
</dbReference>
<dbReference type="Proteomes" id="UP001163046">
    <property type="component" value="Unassembled WGS sequence"/>
</dbReference>
<evidence type="ECO:0000256" key="2">
    <source>
        <dbReference type="ARBA" id="ARBA00022729"/>
    </source>
</evidence>
<evidence type="ECO:0000259" key="8">
    <source>
        <dbReference type="PROSITE" id="PS50026"/>
    </source>
</evidence>
<reference evidence="9" key="1">
    <citation type="submission" date="2023-01" db="EMBL/GenBank/DDBJ databases">
        <title>Genome assembly of the deep-sea coral Lophelia pertusa.</title>
        <authorList>
            <person name="Herrera S."/>
            <person name="Cordes E."/>
        </authorList>
    </citation>
    <scope>NUCLEOTIDE SEQUENCE</scope>
    <source>
        <strain evidence="9">USNM1676648</strain>
        <tissue evidence="9">Polyp</tissue>
    </source>
</reference>
<dbReference type="CDD" id="cd00054">
    <property type="entry name" value="EGF_CA"/>
    <property type="match status" value="1"/>
</dbReference>
<keyword evidence="10" id="KW-1185">Reference proteome</keyword>
<accession>A0A9X0DBN6</accession>
<organism evidence="9 10">
    <name type="scientific">Desmophyllum pertusum</name>
    <dbReference type="NCBI Taxonomy" id="174260"/>
    <lineage>
        <taxon>Eukaryota</taxon>
        <taxon>Metazoa</taxon>
        <taxon>Cnidaria</taxon>
        <taxon>Anthozoa</taxon>
        <taxon>Hexacorallia</taxon>
        <taxon>Scleractinia</taxon>
        <taxon>Caryophylliina</taxon>
        <taxon>Caryophylliidae</taxon>
        <taxon>Desmophyllum</taxon>
    </lineage>
</organism>
<dbReference type="Gene3D" id="2.10.25.10">
    <property type="entry name" value="Laminin"/>
    <property type="match status" value="1"/>
</dbReference>
<dbReference type="InterPro" id="IPR013320">
    <property type="entry name" value="ConA-like_dom_sf"/>
</dbReference>
<name>A0A9X0DBN6_9CNID</name>
<protein>
    <submittedName>
        <fullName evidence="9">Calcium ion binding</fullName>
    </submittedName>
</protein>
<dbReference type="FunFam" id="2.10.25.10:FF:000321">
    <property type="entry name" value="Protein delta homolog 1"/>
    <property type="match status" value="1"/>
</dbReference>
<dbReference type="InterPro" id="IPR000152">
    <property type="entry name" value="EGF-type_Asp/Asn_hydroxyl_site"/>
</dbReference>
<keyword evidence="3" id="KW-0677">Repeat</keyword>
<proteinExistence type="predicted"/>
<dbReference type="OrthoDB" id="5966113at2759"/>
<gene>
    <name evidence="9" type="primary">NOTCH1_1</name>
    <name evidence="9" type="ORF">OS493_000451</name>
</gene>
<evidence type="ECO:0000256" key="7">
    <source>
        <dbReference type="PROSITE-ProRule" id="PRU00076"/>
    </source>
</evidence>
<dbReference type="GO" id="GO:0005737">
    <property type="term" value="C:cytoplasm"/>
    <property type="evidence" value="ECO:0007669"/>
    <property type="project" value="TreeGrafter"/>
</dbReference>